<feature type="transmembrane region" description="Helical" evidence="7">
    <location>
        <begin position="641"/>
        <end position="663"/>
    </location>
</feature>
<evidence type="ECO:0000256" key="3">
    <source>
        <dbReference type="ARBA" id="ARBA00022692"/>
    </source>
</evidence>
<comment type="subcellular location">
    <subcellularLocation>
        <location evidence="1">Membrane</location>
        <topology evidence="1">Multi-pass membrane protein</topology>
    </subcellularLocation>
</comment>
<keyword evidence="5 7" id="KW-0472">Membrane</keyword>
<feature type="transmembrane region" description="Helical" evidence="7">
    <location>
        <begin position="962"/>
        <end position="980"/>
    </location>
</feature>
<evidence type="ECO:0000256" key="5">
    <source>
        <dbReference type="ARBA" id="ARBA00023136"/>
    </source>
</evidence>
<dbReference type="CDD" id="cd17416">
    <property type="entry name" value="MFS_NPF1_2"/>
    <property type="match status" value="1"/>
</dbReference>
<protein>
    <submittedName>
        <fullName evidence="8">Uncharacterized protein</fullName>
    </submittedName>
</protein>
<feature type="transmembrane region" description="Helical" evidence="7">
    <location>
        <begin position="221"/>
        <end position="241"/>
    </location>
</feature>
<accession>A0A7J7L6F5</accession>
<feature type="transmembrane region" description="Helical" evidence="7">
    <location>
        <begin position="143"/>
        <end position="169"/>
    </location>
</feature>
<evidence type="ECO:0000256" key="4">
    <source>
        <dbReference type="ARBA" id="ARBA00022989"/>
    </source>
</evidence>
<dbReference type="GO" id="GO:0022857">
    <property type="term" value="F:transmembrane transporter activity"/>
    <property type="evidence" value="ECO:0007669"/>
    <property type="project" value="InterPro"/>
</dbReference>
<dbReference type="GO" id="GO:0016020">
    <property type="term" value="C:membrane"/>
    <property type="evidence" value="ECO:0007669"/>
    <property type="project" value="UniProtKB-SubCell"/>
</dbReference>
<feature type="region of interest" description="Disordered" evidence="6">
    <location>
        <begin position="1"/>
        <end position="21"/>
    </location>
</feature>
<feature type="transmembrane region" description="Helical" evidence="7">
    <location>
        <begin position="603"/>
        <end position="629"/>
    </location>
</feature>
<dbReference type="SUPFAM" id="SSF103473">
    <property type="entry name" value="MFS general substrate transporter"/>
    <property type="match status" value="2"/>
</dbReference>
<proteinExistence type="inferred from homology"/>
<feature type="transmembrane region" description="Helical" evidence="7">
    <location>
        <begin position="540"/>
        <end position="558"/>
    </location>
</feature>
<feature type="transmembrane region" description="Helical" evidence="7">
    <location>
        <begin position="335"/>
        <end position="353"/>
    </location>
</feature>
<name>A0A7J7L6F5_9MAGN</name>
<feature type="transmembrane region" description="Helical" evidence="7">
    <location>
        <begin position="373"/>
        <end position="391"/>
    </location>
</feature>
<sequence length="1017" mass="112351">MSYRVAEEEDETIGVSQNPKTECSAQRGGLRTMPFIIVNESFERLASYGLAPNMILYMMNGYHMNTVTSSSILSLWSASSNFLSILGAYLSDSYLGRYRVIGLGSICSSIGATLLLLTTMVPQARPSLCSSGSNTCTATPTQLAILLTAFGLMSIGAGCIRPCSIAFGADQLVKQDDREGESILSSYFNWYNASIGVSSILALSFIVYIQDNFGWQVGFGVPASLMFLSAFFFFAGSSFYIKVETKKSLFTDLVQVVVVAFKNRNLVKAPANLDWGYYHNKDSNFTVPSDHLRCLNKACIIRDPEEEFKPNGPSSNPWELCHVDQVEELKSLVRILPIWSTGIIMFLTLSQTITVLQANTMNRHVTSTFQIPAGSYILFTVITLTILLPFYDRVFVPLLSKYTGHLRGIRSTQRIGIGLVISCMAMAVAAIMENVRRGIAIREGFLDNPTAVIGMSAMWLIPQFVILGFAEALNSVGQIEFYYSQLPKSLGSMAMAFFTVGMAFSGLLGSLITIIVNAVTSSGGKISWLSSNLNRGRYDYYYWLLAVLSFLNFLYFLVCCRAYGPYEEASTISDKKEYLKEGLLSKSREFPGFNMCTATPTQLAILLTAFGLISIGAGCIRPCSIAFGADQLDNLGWQVGFGVPASLMFLSAVFFLAGSSFYIKVETKKSLFIGLVQVVVVAFKNRNLVKAPANLDWGYFHNRDSNFTVPSDHLRCLNKACIIRDPEEEFKPNGPSSNPWELCNVDQVEELKSLVRILPIWSTGIIMFLTLSQSITVLQANTMNRHVTSTFQIPAASYILFTVVTLTIWLPFYDRVLVPLLSKYTRHPRGICSIQRIGIGLVLSCMAMAVAAIMENVRRGIAIREGFLDNPTAVIGMSAMWLIPQFVILGFAEALNSVGQVEFYYSQLSKSLGSIAMTFFNVGMAFSGLLGSLITIIVNAVTSSGGKISWFSSNLNRGRYDYYYWLLAALSFLNFLYFLVCCRAYGPCEKASTISDKKEYLKEGLLSKSREFPSSSA</sequence>
<reference evidence="8 9" key="1">
    <citation type="journal article" date="2020" name="IScience">
        <title>Genome Sequencing of the Endangered Kingdonia uniflora (Circaeasteraceae, Ranunculales) Reveals Potential Mechanisms of Evolutionary Specialization.</title>
        <authorList>
            <person name="Sun Y."/>
            <person name="Deng T."/>
            <person name="Zhang A."/>
            <person name="Moore M.J."/>
            <person name="Landis J.B."/>
            <person name="Lin N."/>
            <person name="Zhang H."/>
            <person name="Zhang X."/>
            <person name="Huang J."/>
            <person name="Zhang X."/>
            <person name="Sun H."/>
            <person name="Wang H."/>
        </authorList>
    </citation>
    <scope>NUCLEOTIDE SEQUENCE [LARGE SCALE GENOMIC DNA]</scope>
    <source>
        <strain evidence="8">TB1705</strain>
        <tissue evidence="8">Leaf</tissue>
    </source>
</reference>
<dbReference type="EMBL" id="JACGCM010002611">
    <property type="protein sequence ID" value="KAF6138225.1"/>
    <property type="molecule type" value="Genomic_DNA"/>
</dbReference>
<evidence type="ECO:0000256" key="6">
    <source>
        <dbReference type="SAM" id="MobiDB-lite"/>
    </source>
</evidence>
<feature type="transmembrane region" description="Helical" evidence="7">
    <location>
        <begin position="412"/>
        <end position="432"/>
    </location>
</feature>
<evidence type="ECO:0000313" key="8">
    <source>
        <dbReference type="EMBL" id="KAF6138225.1"/>
    </source>
</evidence>
<feature type="transmembrane region" description="Helical" evidence="7">
    <location>
        <begin position="916"/>
        <end position="942"/>
    </location>
</feature>
<feature type="transmembrane region" description="Helical" evidence="7">
    <location>
        <begin position="834"/>
        <end position="854"/>
    </location>
</feature>
<organism evidence="8 9">
    <name type="scientific">Kingdonia uniflora</name>
    <dbReference type="NCBI Taxonomy" id="39325"/>
    <lineage>
        <taxon>Eukaryota</taxon>
        <taxon>Viridiplantae</taxon>
        <taxon>Streptophyta</taxon>
        <taxon>Embryophyta</taxon>
        <taxon>Tracheophyta</taxon>
        <taxon>Spermatophyta</taxon>
        <taxon>Magnoliopsida</taxon>
        <taxon>Ranunculales</taxon>
        <taxon>Circaeasteraceae</taxon>
        <taxon>Kingdonia</taxon>
    </lineage>
</organism>
<dbReference type="Gene3D" id="1.20.1250.20">
    <property type="entry name" value="MFS general substrate transporter like domains"/>
    <property type="match status" value="3"/>
</dbReference>
<feature type="transmembrane region" description="Helical" evidence="7">
    <location>
        <begin position="757"/>
        <end position="775"/>
    </location>
</feature>
<dbReference type="AlphaFoldDB" id="A0A7J7L6F5"/>
<keyword evidence="3 7" id="KW-0812">Transmembrane</keyword>
<feature type="transmembrane region" description="Helical" evidence="7">
    <location>
        <begin position="101"/>
        <end position="123"/>
    </location>
</feature>
<evidence type="ECO:0000256" key="1">
    <source>
        <dbReference type="ARBA" id="ARBA00004141"/>
    </source>
</evidence>
<comment type="similarity">
    <text evidence="2">Belongs to the major facilitator superfamily. Proton-dependent oligopeptide transporter (POT/PTR) (TC 2.A.17) family.</text>
</comment>
<feature type="transmembrane region" description="Helical" evidence="7">
    <location>
        <begin position="795"/>
        <end position="813"/>
    </location>
</feature>
<dbReference type="Proteomes" id="UP000541444">
    <property type="component" value="Unassembled WGS sequence"/>
</dbReference>
<feature type="transmembrane region" description="Helical" evidence="7">
    <location>
        <begin position="874"/>
        <end position="895"/>
    </location>
</feature>
<gene>
    <name evidence="8" type="ORF">GIB67_011065</name>
</gene>
<dbReference type="OrthoDB" id="8904098at2759"/>
<feature type="transmembrane region" description="Helical" evidence="7">
    <location>
        <begin position="67"/>
        <end position="89"/>
    </location>
</feature>
<dbReference type="PANTHER" id="PTHR11654">
    <property type="entry name" value="OLIGOPEPTIDE TRANSPORTER-RELATED"/>
    <property type="match status" value="1"/>
</dbReference>
<keyword evidence="4 7" id="KW-1133">Transmembrane helix</keyword>
<dbReference type="Pfam" id="PF00854">
    <property type="entry name" value="PTR2"/>
    <property type="match status" value="2"/>
</dbReference>
<evidence type="ECO:0000256" key="2">
    <source>
        <dbReference type="ARBA" id="ARBA00005982"/>
    </source>
</evidence>
<comment type="caution">
    <text evidence="8">The sequence shown here is derived from an EMBL/GenBank/DDBJ whole genome shotgun (WGS) entry which is preliminary data.</text>
</comment>
<keyword evidence="9" id="KW-1185">Reference proteome</keyword>
<evidence type="ECO:0000256" key="7">
    <source>
        <dbReference type="SAM" id="Phobius"/>
    </source>
</evidence>
<feature type="transmembrane region" description="Helical" evidence="7">
    <location>
        <begin position="452"/>
        <end position="473"/>
    </location>
</feature>
<feature type="transmembrane region" description="Helical" evidence="7">
    <location>
        <begin position="494"/>
        <end position="520"/>
    </location>
</feature>
<dbReference type="InterPro" id="IPR036259">
    <property type="entry name" value="MFS_trans_sf"/>
</dbReference>
<feature type="transmembrane region" description="Helical" evidence="7">
    <location>
        <begin position="190"/>
        <end position="209"/>
    </location>
</feature>
<evidence type="ECO:0000313" key="9">
    <source>
        <dbReference type="Proteomes" id="UP000541444"/>
    </source>
</evidence>
<dbReference type="InterPro" id="IPR000109">
    <property type="entry name" value="POT_fam"/>
</dbReference>